<dbReference type="Proteomes" id="UP000265520">
    <property type="component" value="Unassembled WGS sequence"/>
</dbReference>
<sequence length="44" mass="5006">MTSGNEEGYKVELDNGSRLRITLDLVLGLYKEMTVYKAGELKNR</sequence>
<accession>A0A392SXG1</accession>
<dbReference type="EMBL" id="LXQA010452236">
    <property type="protein sequence ID" value="MCI52745.1"/>
    <property type="molecule type" value="Genomic_DNA"/>
</dbReference>
<proteinExistence type="predicted"/>
<evidence type="ECO:0000313" key="1">
    <source>
        <dbReference type="EMBL" id="MCI52745.1"/>
    </source>
</evidence>
<reference evidence="1 2" key="1">
    <citation type="journal article" date="2018" name="Front. Plant Sci.">
        <title>Red Clover (Trifolium pratense) and Zigzag Clover (T. medium) - A Picture of Genomic Similarities and Differences.</title>
        <authorList>
            <person name="Dluhosova J."/>
            <person name="Istvanek J."/>
            <person name="Nedelnik J."/>
            <person name="Repkova J."/>
        </authorList>
    </citation>
    <scope>NUCLEOTIDE SEQUENCE [LARGE SCALE GENOMIC DNA]</scope>
    <source>
        <strain evidence="2">cv. 10/8</strain>
        <tissue evidence="1">Leaf</tissue>
    </source>
</reference>
<comment type="caution">
    <text evidence="1">The sequence shown here is derived from an EMBL/GenBank/DDBJ whole genome shotgun (WGS) entry which is preliminary data.</text>
</comment>
<organism evidence="1 2">
    <name type="scientific">Trifolium medium</name>
    <dbReference type="NCBI Taxonomy" id="97028"/>
    <lineage>
        <taxon>Eukaryota</taxon>
        <taxon>Viridiplantae</taxon>
        <taxon>Streptophyta</taxon>
        <taxon>Embryophyta</taxon>
        <taxon>Tracheophyta</taxon>
        <taxon>Spermatophyta</taxon>
        <taxon>Magnoliopsida</taxon>
        <taxon>eudicotyledons</taxon>
        <taxon>Gunneridae</taxon>
        <taxon>Pentapetalae</taxon>
        <taxon>rosids</taxon>
        <taxon>fabids</taxon>
        <taxon>Fabales</taxon>
        <taxon>Fabaceae</taxon>
        <taxon>Papilionoideae</taxon>
        <taxon>50 kb inversion clade</taxon>
        <taxon>NPAAA clade</taxon>
        <taxon>Hologalegina</taxon>
        <taxon>IRL clade</taxon>
        <taxon>Trifolieae</taxon>
        <taxon>Trifolium</taxon>
    </lineage>
</organism>
<feature type="non-terminal residue" evidence="1">
    <location>
        <position position="44"/>
    </location>
</feature>
<protein>
    <submittedName>
        <fullName evidence="1">Uncharacterized protein</fullName>
    </submittedName>
</protein>
<keyword evidence="2" id="KW-1185">Reference proteome</keyword>
<dbReference type="AlphaFoldDB" id="A0A392SXG1"/>
<evidence type="ECO:0000313" key="2">
    <source>
        <dbReference type="Proteomes" id="UP000265520"/>
    </source>
</evidence>
<name>A0A392SXG1_9FABA</name>